<dbReference type="InterPro" id="IPR050259">
    <property type="entry name" value="SDR"/>
</dbReference>
<comment type="catalytic activity">
    <reaction evidence="3">
        <text>a (3R)-hydroxyacyl-[ACP] + NADP(+) = a 3-oxoacyl-[ACP] + NADPH + H(+)</text>
        <dbReference type="Rhea" id="RHEA:17397"/>
        <dbReference type="Rhea" id="RHEA-COMP:9916"/>
        <dbReference type="Rhea" id="RHEA-COMP:9945"/>
        <dbReference type="ChEBI" id="CHEBI:15378"/>
        <dbReference type="ChEBI" id="CHEBI:57783"/>
        <dbReference type="ChEBI" id="CHEBI:58349"/>
        <dbReference type="ChEBI" id="CHEBI:78776"/>
        <dbReference type="ChEBI" id="CHEBI:78827"/>
        <dbReference type="EC" id="1.1.1.100"/>
    </reaction>
</comment>
<dbReference type="PRINTS" id="PR00080">
    <property type="entry name" value="SDRFAMILY"/>
</dbReference>
<dbReference type="Pfam" id="PF13561">
    <property type="entry name" value="adh_short_C2"/>
    <property type="match status" value="1"/>
</dbReference>
<keyword evidence="3" id="KW-0521">NADP</keyword>
<accession>A0ABW4KVG0</accession>
<dbReference type="Gene3D" id="3.40.50.720">
    <property type="entry name" value="NAD(P)-binding Rossmann-like Domain"/>
    <property type="match status" value="1"/>
</dbReference>
<evidence type="ECO:0000256" key="2">
    <source>
        <dbReference type="ARBA" id="ARBA00023002"/>
    </source>
</evidence>
<dbReference type="RefSeq" id="WP_147911709.1">
    <property type="nucleotide sequence ID" value="NZ_JBHUEJ010000019.1"/>
</dbReference>
<dbReference type="InterPro" id="IPR057326">
    <property type="entry name" value="KR_dom"/>
</dbReference>
<reference evidence="6" key="1">
    <citation type="journal article" date="2019" name="Int. J. Syst. Evol. Microbiol.">
        <title>The Global Catalogue of Microorganisms (GCM) 10K type strain sequencing project: providing services to taxonomists for standard genome sequencing and annotation.</title>
        <authorList>
            <consortium name="The Broad Institute Genomics Platform"/>
            <consortium name="The Broad Institute Genome Sequencing Center for Infectious Disease"/>
            <person name="Wu L."/>
            <person name="Ma J."/>
        </authorList>
    </citation>
    <scope>NUCLEOTIDE SEQUENCE [LARGE SCALE GENOMIC DNA]</scope>
    <source>
        <strain evidence="6">LMG 29247</strain>
    </source>
</reference>
<dbReference type="NCBIfam" id="NF004197">
    <property type="entry name" value="PRK05653.1-1"/>
    <property type="match status" value="1"/>
</dbReference>
<dbReference type="GO" id="GO:0004316">
    <property type="term" value="F:3-oxoacyl-[acyl-carrier-protein] reductase (NADPH) activity"/>
    <property type="evidence" value="ECO:0007669"/>
    <property type="project" value="UniProtKB-EC"/>
</dbReference>
<gene>
    <name evidence="5" type="primary">fabG</name>
    <name evidence="5" type="ORF">ACFSF0_09080</name>
</gene>
<evidence type="ECO:0000256" key="1">
    <source>
        <dbReference type="ARBA" id="ARBA00006484"/>
    </source>
</evidence>
<dbReference type="PANTHER" id="PTHR42879:SF2">
    <property type="entry name" value="3-OXOACYL-[ACYL-CARRIER-PROTEIN] REDUCTASE FABG"/>
    <property type="match status" value="1"/>
</dbReference>
<comment type="function">
    <text evidence="3">Catalyzes the NADPH-dependent reduction of beta-ketoacyl-ACP substrates to beta-hydroxyacyl-ACP products, the first reductive step in the elongation cycle of fatty acid biosynthesis.</text>
</comment>
<dbReference type="PROSITE" id="PS00061">
    <property type="entry name" value="ADH_SHORT"/>
    <property type="match status" value="1"/>
</dbReference>
<name>A0ABW4KVG0_9BURK</name>
<evidence type="ECO:0000313" key="6">
    <source>
        <dbReference type="Proteomes" id="UP001597304"/>
    </source>
</evidence>
<comment type="similarity">
    <text evidence="1 3">Belongs to the short-chain dehydrogenases/reductases (SDR) family.</text>
</comment>
<dbReference type="NCBIfam" id="NF009466">
    <property type="entry name" value="PRK12826.1-2"/>
    <property type="match status" value="1"/>
</dbReference>
<dbReference type="NCBIfam" id="TIGR01830">
    <property type="entry name" value="3oxo_ACP_reduc"/>
    <property type="match status" value="1"/>
</dbReference>
<dbReference type="NCBIfam" id="NF009464">
    <property type="entry name" value="PRK12824.1"/>
    <property type="match status" value="1"/>
</dbReference>
<feature type="domain" description="Ketoreductase" evidence="4">
    <location>
        <begin position="9"/>
        <end position="192"/>
    </location>
</feature>
<organism evidence="5 6">
    <name type="scientific">Ottowia flava</name>
    <dbReference type="NCBI Taxonomy" id="2675430"/>
    <lineage>
        <taxon>Bacteria</taxon>
        <taxon>Pseudomonadati</taxon>
        <taxon>Pseudomonadota</taxon>
        <taxon>Betaproteobacteria</taxon>
        <taxon>Burkholderiales</taxon>
        <taxon>Comamonadaceae</taxon>
        <taxon>Ottowia</taxon>
    </lineage>
</organism>
<keyword evidence="2 3" id="KW-0560">Oxidoreductase</keyword>
<dbReference type="InterPro" id="IPR011284">
    <property type="entry name" value="3oxo_ACP_reduc"/>
</dbReference>
<keyword evidence="6" id="KW-1185">Reference proteome</keyword>
<dbReference type="EMBL" id="JBHUEJ010000019">
    <property type="protein sequence ID" value="MFD1710756.1"/>
    <property type="molecule type" value="Genomic_DNA"/>
</dbReference>
<dbReference type="Proteomes" id="UP001597304">
    <property type="component" value="Unassembled WGS sequence"/>
</dbReference>
<evidence type="ECO:0000313" key="5">
    <source>
        <dbReference type="EMBL" id="MFD1710756.1"/>
    </source>
</evidence>
<sequence>MSDKGMAGQVALVTGASRGIGAAIAQELAARGMTVIGTATSDAGAEKISAALAGQGASRGARLDVNDAAAAEALIDDIVKTHGALHVLVNNAGITRDMLAMRLKDEDWDAVLDTNLKAVFRMCRAVMRPMMKQRQGRIVNITSVVGASGNPGQANYAAAKAGVAGMTRALARELGSRNITVNCVAPGFIATDMTAVLSDDQQKSLTAQIPLGRLGEPADIAHAVAYLASPQAAYVTGQELHVNGGMFMA</sequence>
<evidence type="ECO:0000259" key="4">
    <source>
        <dbReference type="SMART" id="SM00822"/>
    </source>
</evidence>
<proteinExistence type="inferred from homology"/>
<comment type="pathway">
    <text evidence="3">Lipid metabolism; fatty acid biosynthesis.</text>
</comment>
<keyword evidence="3" id="KW-0443">Lipid metabolism</keyword>
<keyword evidence="3" id="KW-0276">Fatty acid metabolism</keyword>
<dbReference type="InterPro" id="IPR036291">
    <property type="entry name" value="NAD(P)-bd_dom_sf"/>
</dbReference>
<dbReference type="PANTHER" id="PTHR42879">
    <property type="entry name" value="3-OXOACYL-(ACYL-CARRIER-PROTEIN) REDUCTASE"/>
    <property type="match status" value="1"/>
</dbReference>
<dbReference type="EC" id="1.1.1.100" evidence="3"/>
<keyword evidence="3" id="KW-0444">Lipid biosynthesis</keyword>
<dbReference type="SMART" id="SM00822">
    <property type="entry name" value="PKS_KR"/>
    <property type="match status" value="1"/>
</dbReference>
<dbReference type="NCBIfam" id="NF005559">
    <property type="entry name" value="PRK07231.1"/>
    <property type="match status" value="1"/>
</dbReference>
<dbReference type="PRINTS" id="PR00081">
    <property type="entry name" value="GDHRDH"/>
</dbReference>
<comment type="caution">
    <text evidence="5">The sequence shown here is derived from an EMBL/GenBank/DDBJ whole genome shotgun (WGS) entry which is preliminary data.</text>
</comment>
<comment type="subunit">
    <text evidence="3">Homotetramer.</text>
</comment>
<keyword evidence="3" id="KW-0275">Fatty acid biosynthesis</keyword>
<dbReference type="InterPro" id="IPR020904">
    <property type="entry name" value="Sc_DH/Rdtase_CS"/>
</dbReference>
<evidence type="ECO:0000256" key="3">
    <source>
        <dbReference type="RuleBase" id="RU366074"/>
    </source>
</evidence>
<protein>
    <recommendedName>
        <fullName evidence="3">3-oxoacyl-[acyl-carrier-protein] reductase</fullName>
        <ecNumber evidence="3">1.1.1.100</ecNumber>
    </recommendedName>
</protein>
<dbReference type="CDD" id="cd05333">
    <property type="entry name" value="BKR_SDR_c"/>
    <property type="match status" value="1"/>
</dbReference>
<dbReference type="SUPFAM" id="SSF51735">
    <property type="entry name" value="NAD(P)-binding Rossmann-fold domains"/>
    <property type="match status" value="1"/>
</dbReference>
<dbReference type="InterPro" id="IPR002347">
    <property type="entry name" value="SDR_fam"/>
</dbReference>